<keyword evidence="2 10" id="KW-0548">Nucleotidyltransferase</keyword>
<dbReference type="NCBIfam" id="NF008292">
    <property type="entry name" value="PRK11072.1"/>
    <property type="match status" value="1"/>
</dbReference>
<reference evidence="10" key="1">
    <citation type="submission" date="2018-06" db="EMBL/GenBank/DDBJ databases">
        <authorList>
            <person name="Zhirakovskaya E."/>
        </authorList>
    </citation>
    <scope>NUCLEOTIDE SEQUENCE</scope>
</reference>
<keyword evidence="3" id="KW-0547">Nucleotide-binding</keyword>
<dbReference type="EMBL" id="UOFT01000076">
    <property type="protein sequence ID" value="VAW99167.1"/>
    <property type="molecule type" value="Genomic_DNA"/>
</dbReference>
<dbReference type="PANTHER" id="PTHR30621:SF0">
    <property type="entry name" value="BIFUNCTIONAL GLUTAMINE SYNTHETASE ADENYLYLTRANSFERASE_ADENYLYL-REMOVING ENZYME"/>
    <property type="match status" value="1"/>
</dbReference>
<evidence type="ECO:0000259" key="8">
    <source>
        <dbReference type="Pfam" id="PF03710"/>
    </source>
</evidence>
<dbReference type="CDD" id="cd05401">
    <property type="entry name" value="NT_GlnE_GlnD_like"/>
    <property type="match status" value="2"/>
</dbReference>
<dbReference type="AlphaFoldDB" id="A0A3B1AI91"/>
<organism evidence="10">
    <name type="scientific">hydrothermal vent metagenome</name>
    <dbReference type="NCBI Taxonomy" id="652676"/>
    <lineage>
        <taxon>unclassified sequences</taxon>
        <taxon>metagenomes</taxon>
        <taxon>ecological metagenomes</taxon>
    </lineage>
</organism>
<keyword evidence="4" id="KW-0067">ATP-binding</keyword>
<protein>
    <submittedName>
        <fullName evidence="10">Glutamate-ammonia-ligase adenylyltransferase</fullName>
        <ecNumber evidence="10">2.7.7.42</ecNumber>
    </submittedName>
</protein>
<dbReference type="GO" id="GO:0016874">
    <property type="term" value="F:ligase activity"/>
    <property type="evidence" value="ECO:0007669"/>
    <property type="project" value="UniProtKB-KW"/>
</dbReference>
<dbReference type="InterPro" id="IPR005190">
    <property type="entry name" value="GlnE_rpt_dom"/>
</dbReference>
<evidence type="ECO:0000259" key="9">
    <source>
        <dbReference type="Pfam" id="PF08335"/>
    </source>
</evidence>
<evidence type="ECO:0000256" key="3">
    <source>
        <dbReference type="ARBA" id="ARBA00022741"/>
    </source>
</evidence>
<evidence type="ECO:0000313" key="10">
    <source>
        <dbReference type="EMBL" id="VAW99167.1"/>
    </source>
</evidence>
<dbReference type="SUPFAM" id="SSF81593">
    <property type="entry name" value="Nucleotidyltransferase substrate binding subunit/domain"/>
    <property type="match status" value="2"/>
</dbReference>
<dbReference type="GO" id="GO:0005829">
    <property type="term" value="C:cytosol"/>
    <property type="evidence" value="ECO:0007669"/>
    <property type="project" value="TreeGrafter"/>
</dbReference>
<dbReference type="Gene3D" id="3.30.460.10">
    <property type="entry name" value="Beta Polymerase, domain 2"/>
    <property type="match status" value="2"/>
</dbReference>
<evidence type="ECO:0000256" key="6">
    <source>
        <dbReference type="ARBA" id="ARBA00023268"/>
    </source>
</evidence>
<proteinExistence type="inferred from homology"/>
<dbReference type="SUPFAM" id="SSF81301">
    <property type="entry name" value="Nucleotidyltransferase"/>
    <property type="match status" value="2"/>
</dbReference>
<dbReference type="InterPro" id="IPR043519">
    <property type="entry name" value="NT_sf"/>
</dbReference>
<dbReference type="FunFam" id="3.30.460.10:FF:000009">
    <property type="entry name" value="Bifunctional glutamine synthetase adenylyltransferase/adenylyl-removing enzyme"/>
    <property type="match status" value="1"/>
</dbReference>
<dbReference type="HAMAP" id="MF_00802">
    <property type="entry name" value="GlnE"/>
    <property type="match status" value="1"/>
</dbReference>
<feature type="domain" description="PII-uridylyltransferase/Glutamine-synthetase adenylyltransferase" evidence="9">
    <location>
        <begin position="873"/>
        <end position="966"/>
    </location>
</feature>
<keyword evidence="1 10" id="KW-0808">Transferase</keyword>
<dbReference type="InterPro" id="IPR023057">
    <property type="entry name" value="GlnE"/>
</dbReference>
<keyword evidence="7" id="KW-0175">Coiled coil</keyword>
<evidence type="ECO:0000256" key="5">
    <source>
        <dbReference type="ARBA" id="ARBA00022842"/>
    </source>
</evidence>
<feature type="domain" description="Glutamate-ammonia ligase adenylyltransferase repeated" evidence="8">
    <location>
        <begin position="59"/>
        <end position="307"/>
    </location>
</feature>
<dbReference type="Gene3D" id="1.20.120.330">
    <property type="entry name" value="Nucleotidyltransferases domain 2"/>
    <property type="match status" value="2"/>
</dbReference>
<gene>
    <name evidence="10" type="ORF">MNBD_GAMMA23-1479</name>
</gene>
<dbReference type="EC" id="2.7.7.42" evidence="10"/>
<dbReference type="GO" id="GO:0008882">
    <property type="term" value="F:[glutamate-ammonia-ligase] adenylyltransferase activity"/>
    <property type="evidence" value="ECO:0007669"/>
    <property type="project" value="UniProtKB-EC"/>
</dbReference>
<accession>A0A3B1AI91</accession>
<evidence type="ECO:0000256" key="7">
    <source>
        <dbReference type="SAM" id="Coils"/>
    </source>
</evidence>
<dbReference type="Pfam" id="PF03710">
    <property type="entry name" value="GlnE"/>
    <property type="match status" value="2"/>
</dbReference>
<name>A0A3B1AI91_9ZZZZ</name>
<dbReference type="GO" id="GO:0000820">
    <property type="term" value="P:regulation of glutamine family amino acid metabolic process"/>
    <property type="evidence" value="ECO:0007669"/>
    <property type="project" value="TreeGrafter"/>
</dbReference>
<keyword evidence="5" id="KW-0460">Magnesium</keyword>
<feature type="domain" description="PII-uridylyltransferase/Glutamine-synthetase adenylyltransferase" evidence="9">
    <location>
        <begin position="331"/>
        <end position="469"/>
    </location>
</feature>
<sequence>MSAEIENKIVNRVAKVITQNLPAELEAQCQLLWQSFVESSGKANFLASWFDSWDKSFVESLAKVWACSEVAARWCIRHPQWLEALRKENLAENNLSQADFQYLWTQQEVNQDVEQSLFIALRQFRNQQMLRIIWRDIAGWSELQNTTRELTALAEVCINAARNFYAQVDSKFSLEFGLPFNPDNEPQELIVIAMGKLGAWELNVSSDIDLIFSYQYEGETIGGAKSISNADYFVRLGKKVISALNNTTQDGFVFRVDMRLRPFGEGGALASSFNALENYYQIHGREWERYAMIKARVVAGNETAATELMKMLRPFVYRRYMDYGAYESMRSLKTMIVQQVKRKGMQQNVKLGAGGIREVEFIAQVFQLIRGGRDTRYQQRDLLAVLDIIKQEQRLPEYVVDELTQAYIFLRHTEHRLQERLDQQTHQLPDVEIEQQRLAYGMGYKNWQDFSTQLEVHRAKVQSHFEQVFDAPQAEVASGDENIELVWSQQLGEEQAADILQRRGYDKPQEALKVLKDLRDSKAFHTRTSQGQKRLNQLMPMIIAAVGQVDVAEVTLQRVTEIIEQVARRSVYMSLLIENPLALSQLIKLCSQSIWVTRYIRAHPLLLDELLDPRSLYIPATKQALQQECFSKISETDPSDEERIADVIRHFKQSNVLRVAAADLANAVTLMRISDHLSWIAEVILDATLEQAWNTMVKRHGRPACDTLISNPDNKTCDKGFAIIGYGKLGGYELGYGSDLDMVFLHGAENDQVMTDITATDAASPRAVVNSVFFARLGQRLIHLLGTRTAAGTLYEVDMRLRPNGASGMLVSGIYAYEKYQKNKAWVWEHQSLIRARAIAGDPVIMQRFNEIRKSVLSQPRDIDTLKIEVVKMREKMRQSLSLGTKERFDIKQDKGGLVDIEFIVQFSVLAWANKFPELCKFTDNINLLHTLQKIEVLSKEDAQQLEEAYKKYRQRLHRLALQEQKGVVIMGRYKQQQDDVFSIWEKIFSADNE</sequence>
<feature type="domain" description="Glutamate-ammonia ligase adenylyltransferase repeated" evidence="8">
    <location>
        <begin position="584"/>
        <end position="851"/>
    </location>
</feature>
<feature type="coiled-coil region" evidence="7">
    <location>
        <begin position="936"/>
        <end position="963"/>
    </location>
</feature>
<evidence type="ECO:0000256" key="2">
    <source>
        <dbReference type="ARBA" id="ARBA00022695"/>
    </source>
</evidence>
<keyword evidence="6" id="KW-0511">Multifunctional enzyme</keyword>
<evidence type="ECO:0000256" key="1">
    <source>
        <dbReference type="ARBA" id="ARBA00022679"/>
    </source>
</evidence>
<dbReference type="Gene3D" id="1.20.120.1510">
    <property type="match status" value="1"/>
</dbReference>
<dbReference type="PANTHER" id="PTHR30621">
    <property type="entry name" value="GLUTAMINE SYNTHETASE ADENYLYLTRANSFERASE"/>
    <property type="match status" value="1"/>
</dbReference>
<dbReference type="FunFam" id="1.20.120.330:FF:000005">
    <property type="entry name" value="Bifunctional glutamine synthetase adenylyltransferase/adenylyl-removing enzyme"/>
    <property type="match status" value="1"/>
</dbReference>
<dbReference type="GO" id="GO:0005524">
    <property type="term" value="F:ATP binding"/>
    <property type="evidence" value="ECO:0007669"/>
    <property type="project" value="UniProtKB-KW"/>
</dbReference>
<evidence type="ECO:0000256" key="4">
    <source>
        <dbReference type="ARBA" id="ARBA00022840"/>
    </source>
</evidence>
<dbReference type="InterPro" id="IPR013546">
    <property type="entry name" value="PII_UdlTrfase/GS_AdlTrfase"/>
</dbReference>
<dbReference type="Pfam" id="PF08335">
    <property type="entry name" value="GlnD_UR_UTase"/>
    <property type="match status" value="2"/>
</dbReference>
<keyword evidence="10" id="KW-0436">Ligase</keyword>